<dbReference type="Gene3D" id="1.10.10.10">
    <property type="entry name" value="Winged helix-like DNA-binding domain superfamily/Winged helix DNA-binding domain"/>
    <property type="match status" value="1"/>
</dbReference>
<name>K2PTN1_9FLAO</name>
<dbReference type="OrthoDB" id="883575at2"/>
<feature type="coiled-coil region" evidence="1">
    <location>
        <begin position="83"/>
        <end position="117"/>
    </location>
</feature>
<dbReference type="InterPro" id="IPR036388">
    <property type="entry name" value="WH-like_DNA-bd_sf"/>
</dbReference>
<evidence type="ECO:0000256" key="1">
    <source>
        <dbReference type="SAM" id="Coils"/>
    </source>
</evidence>
<dbReference type="EMBL" id="AMSG01000012">
    <property type="protein sequence ID" value="EKF54944.1"/>
    <property type="molecule type" value="Genomic_DNA"/>
</dbReference>
<keyword evidence="3" id="KW-1185">Reference proteome</keyword>
<dbReference type="InterPro" id="IPR009057">
    <property type="entry name" value="Homeodomain-like_sf"/>
</dbReference>
<reference evidence="2 3" key="1">
    <citation type="journal article" date="2012" name="J. Bacteriol.">
        <title>Genome Sequence of Galbibacter marinum Type Strain ck-I2-15.</title>
        <authorList>
            <person name="Lai Q."/>
            <person name="Li C."/>
            <person name="Shao Z."/>
        </authorList>
    </citation>
    <scope>NUCLEOTIDE SEQUENCE [LARGE SCALE GENOMIC DNA]</scope>
    <source>
        <strain evidence="3">ck-I2-15</strain>
    </source>
</reference>
<dbReference type="Proteomes" id="UP000007364">
    <property type="component" value="Unassembled WGS sequence"/>
</dbReference>
<keyword evidence="1" id="KW-0175">Coiled coil</keyword>
<protein>
    <recommendedName>
        <fullName evidence="4">Transposase</fullName>
    </recommendedName>
</protein>
<dbReference type="eggNOG" id="ENOG5032YJG">
    <property type="taxonomic scope" value="Bacteria"/>
</dbReference>
<accession>K2PTN1</accession>
<proteinExistence type="predicted"/>
<dbReference type="AlphaFoldDB" id="K2PTN1"/>
<dbReference type="RefSeq" id="WP_008991747.1">
    <property type="nucleotide sequence ID" value="NZ_AMSG01000012.1"/>
</dbReference>
<sequence>MKKTASHKPISERKPYARLSEDEKRKIVQEINLGLIGHRAAARKYGISRNNIAKWIVQFSLRNLRPLEIANNAIENMDEKTKIRELSQQVRYLSKELENAKLKVKGLETLIEVSEEQLKIKISKKFGAKQLKD</sequence>
<dbReference type="STRING" id="555500.I215_09496"/>
<organism evidence="2 3">
    <name type="scientific">Galbibacter marinus</name>
    <dbReference type="NCBI Taxonomy" id="555500"/>
    <lineage>
        <taxon>Bacteria</taxon>
        <taxon>Pseudomonadati</taxon>
        <taxon>Bacteroidota</taxon>
        <taxon>Flavobacteriia</taxon>
        <taxon>Flavobacteriales</taxon>
        <taxon>Flavobacteriaceae</taxon>
        <taxon>Galbibacter</taxon>
    </lineage>
</organism>
<evidence type="ECO:0008006" key="4">
    <source>
        <dbReference type="Google" id="ProtNLM"/>
    </source>
</evidence>
<evidence type="ECO:0000313" key="3">
    <source>
        <dbReference type="Proteomes" id="UP000007364"/>
    </source>
</evidence>
<dbReference type="SUPFAM" id="SSF46689">
    <property type="entry name" value="Homeodomain-like"/>
    <property type="match status" value="1"/>
</dbReference>
<gene>
    <name evidence="2" type="ORF">I215_09496</name>
</gene>
<evidence type="ECO:0000313" key="2">
    <source>
        <dbReference type="EMBL" id="EKF54944.1"/>
    </source>
</evidence>
<comment type="caution">
    <text evidence="2">The sequence shown here is derived from an EMBL/GenBank/DDBJ whole genome shotgun (WGS) entry which is preliminary data.</text>
</comment>